<feature type="domain" description="Choline/carnitine acyltransferase" evidence="4">
    <location>
        <begin position="54"/>
        <end position="176"/>
    </location>
</feature>
<dbReference type="InterPro" id="IPR042231">
    <property type="entry name" value="Cho/carn_acyl_trans_2"/>
</dbReference>
<evidence type="ECO:0000256" key="3">
    <source>
        <dbReference type="ARBA" id="ARBA00023315"/>
    </source>
</evidence>
<proteinExistence type="inferred from homology"/>
<dbReference type="EMBL" id="OB661712">
    <property type="protein sequence ID" value="CAD7228813.1"/>
    <property type="molecule type" value="Genomic_DNA"/>
</dbReference>
<dbReference type="GO" id="GO:0004095">
    <property type="term" value="F:carnitine O-palmitoyltransferase activity"/>
    <property type="evidence" value="ECO:0007669"/>
    <property type="project" value="TreeGrafter"/>
</dbReference>
<dbReference type="GO" id="GO:0009437">
    <property type="term" value="P:carnitine metabolic process"/>
    <property type="evidence" value="ECO:0007669"/>
    <property type="project" value="TreeGrafter"/>
</dbReference>
<evidence type="ECO:0000256" key="2">
    <source>
        <dbReference type="ARBA" id="ARBA00022679"/>
    </source>
</evidence>
<dbReference type="GO" id="GO:0006631">
    <property type="term" value="P:fatty acid metabolic process"/>
    <property type="evidence" value="ECO:0007669"/>
    <property type="project" value="TreeGrafter"/>
</dbReference>
<dbReference type="SUPFAM" id="SSF52777">
    <property type="entry name" value="CoA-dependent acyltransferases"/>
    <property type="match status" value="3"/>
</dbReference>
<comment type="similarity">
    <text evidence="1">Belongs to the carnitine/choline acetyltransferase family.</text>
</comment>
<accession>A0A7R8ZLW9</accession>
<evidence type="ECO:0000256" key="1">
    <source>
        <dbReference type="ARBA" id="ARBA00005232"/>
    </source>
</evidence>
<dbReference type="PANTHER" id="PTHR22589">
    <property type="entry name" value="CARNITINE O-ACYLTRANSFERASE"/>
    <property type="match status" value="1"/>
</dbReference>
<organism evidence="5">
    <name type="scientific">Cyprideis torosa</name>
    <dbReference type="NCBI Taxonomy" id="163714"/>
    <lineage>
        <taxon>Eukaryota</taxon>
        <taxon>Metazoa</taxon>
        <taxon>Ecdysozoa</taxon>
        <taxon>Arthropoda</taxon>
        <taxon>Crustacea</taxon>
        <taxon>Oligostraca</taxon>
        <taxon>Ostracoda</taxon>
        <taxon>Podocopa</taxon>
        <taxon>Podocopida</taxon>
        <taxon>Cytherocopina</taxon>
        <taxon>Cytheroidea</taxon>
        <taxon>Cytherideidae</taxon>
        <taxon>Cyprideis</taxon>
    </lineage>
</organism>
<dbReference type="Gene3D" id="3.30.559.70">
    <property type="entry name" value="Choline/Carnitine o-acyltransferase, domain 2"/>
    <property type="match status" value="2"/>
</dbReference>
<reference evidence="5" key="1">
    <citation type="submission" date="2020-11" db="EMBL/GenBank/DDBJ databases">
        <authorList>
            <person name="Tran Van P."/>
        </authorList>
    </citation>
    <scope>NUCLEOTIDE SEQUENCE</scope>
</reference>
<keyword evidence="3" id="KW-0012">Acyltransferase</keyword>
<dbReference type="Pfam" id="PF00755">
    <property type="entry name" value="Carn_acyltransf"/>
    <property type="match status" value="2"/>
</dbReference>
<feature type="domain" description="Choline/carnitine acyltransferase" evidence="4">
    <location>
        <begin position="280"/>
        <end position="580"/>
    </location>
</feature>
<dbReference type="PANTHER" id="PTHR22589:SF67">
    <property type="entry name" value="PEROXISOMAL CARNITINE O-OCTANOYLTRANSFERASE"/>
    <property type="match status" value="1"/>
</dbReference>
<dbReference type="InterPro" id="IPR000542">
    <property type="entry name" value="Carn_acyl_trans"/>
</dbReference>
<dbReference type="AlphaFoldDB" id="A0A7R8ZLW9"/>
<gene>
    <name evidence="5" type="ORF">CTOB1V02_LOCUS6691</name>
</gene>
<sequence>MEQPMFDATWFLWKQERTASNRKLLGGSSGESEIASAATERAAQRSKESRACFRLKNIPHPFCRPSTLYFTTYRKAEGPCPNHVVVFHRGHIFVLNPVSRNEEIWTAHQWYKALKKVIDDTENQGQGIGILTCDFRENWASNRQKLWKRSAQNRQILKLIETSILAVILDPDEPKNSCVCFLGWPNRSPGFKWWESGFKWWESEVKWWESGFKWWESGFKWWESEVKWWESGFKWWESEVKWWESGFKWWESGVKWWESGFKWWESGVKCGEAIAFASGTQSPDRWVDKSFSMIVYKNAYQGSMSVHTPFEATVSVTFSAYIAVATAVTPPNSFPRDPTVNIGEIKELLFDLPDGILDECQRVMEASKAMLSTLSMDSFVFDAFGRDDIKKVTQIHTDSIVQIAMHLAYYRLYKKAPSTYESATVRRFYRGRTETCRSSSAEILTFAQAMVDPQESDARRYTLLCDAAHAHRRYMQRCEAGMGCDRHLLGLKMIAKEMGIDPDELPIFKDPSWKQSGGDGNYILSTSFMGYVTFVGGLVPMREDGYSFFYTMDRNAMYYSMACYATCPDTCIYRFQKEIARALTDVVELLTTRIAKL</sequence>
<dbReference type="GO" id="GO:0005739">
    <property type="term" value="C:mitochondrion"/>
    <property type="evidence" value="ECO:0007669"/>
    <property type="project" value="TreeGrafter"/>
</dbReference>
<dbReference type="Gene3D" id="3.30.559.10">
    <property type="entry name" value="Chloramphenicol acetyltransferase-like domain"/>
    <property type="match status" value="2"/>
</dbReference>
<protein>
    <recommendedName>
        <fullName evidence="4">Choline/carnitine acyltransferase domain-containing protein</fullName>
    </recommendedName>
</protein>
<keyword evidence="2" id="KW-0808">Transferase</keyword>
<name>A0A7R8ZLW9_9CRUS</name>
<dbReference type="InterPro" id="IPR023213">
    <property type="entry name" value="CAT-like_dom_sf"/>
</dbReference>
<evidence type="ECO:0000313" key="5">
    <source>
        <dbReference type="EMBL" id="CAD7228813.1"/>
    </source>
</evidence>
<evidence type="ECO:0000259" key="4">
    <source>
        <dbReference type="Pfam" id="PF00755"/>
    </source>
</evidence>
<dbReference type="OrthoDB" id="240216at2759"/>
<dbReference type="InterPro" id="IPR039551">
    <property type="entry name" value="Cho/carn_acyl_trans"/>
</dbReference>